<accession>A0A4C1T9N8</accession>
<name>A0A4C1T9N8_EUMVA</name>
<gene>
    <name evidence="1" type="ORF">EVAR_5432_1</name>
</gene>
<dbReference type="Proteomes" id="UP000299102">
    <property type="component" value="Unassembled WGS sequence"/>
</dbReference>
<proteinExistence type="predicted"/>
<keyword evidence="2" id="KW-1185">Reference proteome</keyword>
<organism evidence="1 2">
    <name type="scientific">Eumeta variegata</name>
    <name type="common">Bagworm moth</name>
    <name type="synonym">Eumeta japonica</name>
    <dbReference type="NCBI Taxonomy" id="151549"/>
    <lineage>
        <taxon>Eukaryota</taxon>
        <taxon>Metazoa</taxon>
        <taxon>Ecdysozoa</taxon>
        <taxon>Arthropoda</taxon>
        <taxon>Hexapoda</taxon>
        <taxon>Insecta</taxon>
        <taxon>Pterygota</taxon>
        <taxon>Neoptera</taxon>
        <taxon>Endopterygota</taxon>
        <taxon>Lepidoptera</taxon>
        <taxon>Glossata</taxon>
        <taxon>Ditrysia</taxon>
        <taxon>Tineoidea</taxon>
        <taxon>Psychidae</taxon>
        <taxon>Oiketicinae</taxon>
        <taxon>Eumeta</taxon>
    </lineage>
</organism>
<reference evidence="1 2" key="1">
    <citation type="journal article" date="2019" name="Commun. Biol.">
        <title>The bagworm genome reveals a unique fibroin gene that provides high tensile strength.</title>
        <authorList>
            <person name="Kono N."/>
            <person name="Nakamura H."/>
            <person name="Ohtoshi R."/>
            <person name="Tomita M."/>
            <person name="Numata K."/>
            <person name="Arakawa K."/>
        </authorList>
    </citation>
    <scope>NUCLEOTIDE SEQUENCE [LARGE SCALE GENOMIC DNA]</scope>
</reference>
<dbReference type="AlphaFoldDB" id="A0A4C1T9N8"/>
<evidence type="ECO:0000313" key="2">
    <source>
        <dbReference type="Proteomes" id="UP000299102"/>
    </source>
</evidence>
<dbReference type="EMBL" id="BGZK01000043">
    <property type="protein sequence ID" value="GBP10844.1"/>
    <property type="molecule type" value="Genomic_DNA"/>
</dbReference>
<evidence type="ECO:0000313" key="1">
    <source>
        <dbReference type="EMBL" id="GBP10844.1"/>
    </source>
</evidence>
<protein>
    <submittedName>
        <fullName evidence="1">Uncharacterized protein</fullName>
    </submittedName>
</protein>
<sequence length="146" mass="16066">MVLRSCPIVEHCSAHVVFRPPIDMAIIAVVTAPAYGSYFESASGMMTRSAFSKANLQIFSIHSRQNELSSNCIVGCEDVPGYWFLVAVTAIAPAPPPPPLPRRRALHVAGELFSVRLVSGCPCWSQRALTFDRLPMSLRKLEFYVA</sequence>
<comment type="caution">
    <text evidence="1">The sequence shown here is derived from an EMBL/GenBank/DDBJ whole genome shotgun (WGS) entry which is preliminary data.</text>
</comment>